<dbReference type="InterPro" id="IPR001789">
    <property type="entry name" value="Sig_transdc_resp-reg_receiver"/>
</dbReference>
<evidence type="ECO:0000256" key="1">
    <source>
        <dbReference type="ARBA" id="ARBA00022553"/>
    </source>
</evidence>
<keyword evidence="5" id="KW-1185">Reference proteome</keyword>
<dbReference type="Pfam" id="PF14332">
    <property type="entry name" value="DUF4388"/>
    <property type="match status" value="1"/>
</dbReference>
<dbReference type="PROSITE" id="PS50110">
    <property type="entry name" value="RESPONSE_REGULATORY"/>
    <property type="match status" value="1"/>
</dbReference>
<dbReference type="Proteomes" id="UP001242010">
    <property type="component" value="Chromosome"/>
</dbReference>
<dbReference type="PANTHER" id="PTHR44591:SF3">
    <property type="entry name" value="RESPONSE REGULATORY DOMAIN-CONTAINING PROTEIN"/>
    <property type="match status" value="1"/>
</dbReference>
<dbReference type="InterPro" id="IPR011006">
    <property type="entry name" value="CheY-like_superfamily"/>
</dbReference>
<sequence>MDPMNLPARPRPLPQPELPAKTLLVVEDDRATLSLYRAGLKGLQGFRILMAQNGAQALDVLRQEAVNVLVTDLNMPVMDGFNLIAKVSRFYPQVPVIVMTGLDATQHLNTPLQLGAVRILTKPPRLTILMDAIRAAAQFEPAGMIRGISLNSILQLLNWEQKSCTLTVKSGAGMGLLYLKRGELIHAAFQDQESLPAAYEILCWDRPDIEFVETCRVERTIDLPLTELLMNAALITDQRRPASDEV</sequence>
<dbReference type="InterPro" id="IPR050595">
    <property type="entry name" value="Bact_response_regulator"/>
</dbReference>
<feature type="domain" description="Response regulatory" evidence="3">
    <location>
        <begin position="22"/>
        <end position="137"/>
    </location>
</feature>
<dbReference type="CDD" id="cd00156">
    <property type="entry name" value="REC"/>
    <property type="match status" value="1"/>
</dbReference>
<proteinExistence type="predicted"/>
<dbReference type="Pfam" id="PF00072">
    <property type="entry name" value="Response_reg"/>
    <property type="match status" value="1"/>
</dbReference>
<dbReference type="SMART" id="SM00448">
    <property type="entry name" value="REC"/>
    <property type="match status" value="1"/>
</dbReference>
<dbReference type="PANTHER" id="PTHR44591">
    <property type="entry name" value="STRESS RESPONSE REGULATOR PROTEIN 1"/>
    <property type="match status" value="1"/>
</dbReference>
<evidence type="ECO:0000313" key="4">
    <source>
        <dbReference type="EMBL" id="BDU68418.1"/>
    </source>
</evidence>
<organism evidence="4 5">
    <name type="scientific">Geothrix oryzae</name>
    <dbReference type="NCBI Taxonomy" id="2927975"/>
    <lineage>
        <taxon>Bacteria</taxon>
        <taxon>Pseudomonadati</taxon>
        <taxon>Acidobacteriota</taxon>
        <taxon>Holophagae</taxon>
        <taxon>Holophagales</taxon>
        <taxon>Holophagaceae</taxon>
        <taxon>Geothrix</taxon>
    </lineage>
</organism>
<dbReference type="InterPro" id="IPR025497">
    <property type="entry name" value="PatA-like_N"/>
</dbReference>
<gene>
    <name evidence="4" type="ORF">GETHOR_05190</name>
</gene>
<reference evidence="5" key="1">
    <citation type="journal article" date="2023" name="Int. J. Syst. Evol. Microbiol.">
        <title>Mesoterricola silvestris gen. nov., sp. nov., Mesoterricola sediminis sp. nov., Geothrix oryzae sp. nov., Geothrix edaphica sp. nov., Geothrix rubra sp. nov., and Geothrix limicola sp. nov., six novel members of Acidobacteriota isolated from soils.</title>
        <authorList>
            <person name="Itoh H."/>
            <person name="Sugisawa Y."/>
            <person name="Mise K."/>
            <person name="Xu Z."/>
            <person name="Kuniyasu M."/>
            <person name="Ushijima N."/>
            <person name="Kawano K."/>
            <person name="Kobayashi E."/>
            <person name="Shiratori Y."/>
            <person name="Masuda Y."/>
            <person name="Senoo K."/>
        </authorList>
    </citation>
    <scope>NUCLEOTIDE SEQUENCE [LARGE SCALE GENOMIC DNA]</scope>
    <source>
        <strain evidence="5">Red222</strain>
    </source>
</reference>
<evidence type="ECO:0000256" key="2">
    <source>
        <dbReference type="PROSITE-ProRule" id="PRU00169"/>
    </source>
</evidence>
<dbReference type="Gene3D" id="3.40.50.2300">
    <property type="match status" value="1"/>
</dbReference>
<keyword evidence="1 2" id="KW-0597">Phosphoprotein</keyword>
<dbReference type="EMBL" id="AP027079">
    <property type="protein sequence ID" value="BDU68418.1"/>
    <property type="molecule type" value="Genomic_DNA"/>
</dbReference>
<feature type="modified residue" description="4-aspartylphosphate" evidence="2">
    <location>
        <position position="72"/>
    </location>
</feature>
<evidence type="ECO:0000313" key="5">
    <source>
        <dbReference type="Proteomes" id="UP001242010"/>
    </source>
</evidence>
<evidence type="ECO:0000259" key="3">
    <source>
        <dbReference type="PROSITE" id="PS50110"/>
    </source>
</evidence>
<accession>A0ABN6UUH3</accession>
<name>A0ABN6UUH3_9BACT</name>
<dbReference type="SUPFAM" id="SSF52172">
    <property type="entry name" value="CheY-like"/>
    <property type="match status" value="1"/>
</dbReference>
<protein>
    <recommendedName>
        <fullName evidence="3">Response regulatory domain-containing protein</fullName>
    </recommendedName>
</protein>